<dbReference type="InterPro" id="IPR001170">
    <property type="entry name" value="ANPR/GUC"/>
</dbReference>
<evidence type="ECO:0000256" key="17">
    <source>
        <dbReference type="SAM" id="MobiDB-lite"/>
    </source>
</evidence>
<dbReference type="PROSITE" id="PS50125">
    <property type="entry name" value="GUANYLATE_CYCLASE_2"/>
    <property type="match status" value="1"/>
</dbReference>
<evidence type="ECO:0000256" key="1">
    <source>
        <dbReference type="ARBA" id="ARBA00001436"/>
    </source>
</evidence>
<dbReference type="CDD" id="cd07302">
    <property type="entry name" value="CHD"/>
    <property type="match status" value="1"/>
</dbReference>
<protein>
    <recommendedName>
        <fullName evidence="3 16">Guanylate cyclase</fullName>
        <ecNumber evidence="3 16">4.6.1.2</ecNumber>
    </recommendedName>
</protein>
<dbReference type="InterPro" id="IPR001054">
    <property type="entry name" value="A/G_cyclase"/>
</dbReference>
<dbReference type="SUPFAM" id="SSF55073">
    <property type="entry name" value="Nucleotide cyclase"/>
    <property type="match status" value="1"/>
</dbReference>
<keyword evidence="12" id="KW-0325">Glycoprotein</keyword>
<keyword evidence="14 16" id="KW-0141">cGMP biosynthesis</keyword>
<feature type="domain" description="Protein kinase" evidence="19">
    <location>
        <begin position="517"/>
        <end position="785"/>
    </location>
</feature>
<comment type="catalytic activity">
    <reaction evidence="1 16">
        <text>GTP = 3',5'-cyclic GMP + diphosphate</text>
        <dbReference type="Rhea" id="RHEA:13665"/>
        <dbReference type="ChEBI" id="CHEBI:33019"/>
        <dbReference type="ChEBI" id="CHEBI:37565"/>
        <dbReference type="ChEBI" id="CHEBI:57746"/>
        <dbReference type="EC" id="4.6.1.2"/>
    </reaction>
</comment>
<dbReference type="PANTHER" id="PTHR11920">
    <property type="entry name" value="GUANYLYL CYCLASE"/>
    <property type="match status" value="1"/>
</dbReference>
<dbReference type="InterPro" id="IPR011645">
    <property type="entry name" value="HNOB_dom_associated"/>
</dbReference>
<dbReference type="GO" id="GO:0035556">
    <property type="term" value="P:intracellular signal transduction"/>
    <property type="evidence" value="ECO:0007669"/>
    <property type="project" value="InterPro"/>
</dbReference>
<evidence type="ECO:0000256" key="14">
    <source>
        <dbReference type="ARBA" id="ARBA00023293"/>
    </source>
</evidence>
<evidence type="ECO:0000256" key="11">
    <source>
        <dbReference type="ARBA" id="ARBA00023170"/>
    </source>
</evidence>
<keyword evidence="7" id="KW-0547">Nucleotide-binding</keyword>
<evidence type="ECO:0000313" key="22">
    <source>
        <dbReference type="WBParaSite" id="PSU_v2.g2844.t1"/>
    </source>
</evidence>
<feature type="transmembrane region" description="Helical" evidence="18">
    <location>
        <begin position="459"/>
        <end position="483"/>
    </location>
</feature>
<dbReference type="PROSITE" id="PS50011">
    <property type="entry name" value="PROTEIN_KINASE_DOM"/>
    <property type="match status" value="1"/>
</dbReference>
<dbReference type="InterPro" id="IPR000719">
    <property type="entry name" value="Prot_kinase_dom"/>
</dbReference>
<feature type="transmembrane region" description="Helical" evidence="18">
    <location>
        <begin position="584"/>
        <end position="604"/>
    </location>
</feature>
<evidence type="ECO:0000256" key="5">
    <source>
        <dbReference type="ARBA" id="ARBA00022692"/>
    </source>
</evidence>
<dbReference type="GO" id="GO:0006935">
    <property type="term" value="P:chemotaxis"/>
    <property type="evidence" value="ECO:0007669"/>
    <property type="project" value="UniProtKB-ARBA"/>
</dbReference>
<dbReference type="Gene3D" id="3.30.70.1230">
    <property type="entry name" value="Nucleotide cyclase"/>
    <property type="match status" value="1"/>
</dbReference>
<dbReference type="GO" id="GO:0004016">
    <property type="term" value="F:adenylate cyclase activity"/>
    <property type="evidence" value="ECO:0007669"/>
    <property type="project" value="TreeGrafter"/>
</dbReference>
<evidence type="ECO:0000256" key="3">
    <source>
        <dbReference type="ARBA" id="ARBA00012202"/>
    </source>
</evidence>
<dbReference type="PROSITE" id="PS00452">
    <property type="entry name" value="GUANYLATE_CYCLASE_1"/>
    <property type="match status" value="1"/>
</dbReference>
<dbReference type="Gene3D" id="6.10.250.780">
    <property type="match status" value="1"/>
</dbReference>
<evidence type="ECO:0000256" key="13">
    <source>
        <dbReference type="ARBA" id="ARBA00023239"/>
    </source>
</evidence>
<dbReference type="InterPro" id="IPR050401">
    <property type="entry name" value="Cyclic_nucleotide_synthase"/>
</dbReference>
<keyword evidence="5 18" id="KW-0812">Transmembrane</keyword>
<organism evidence="21 22">
    <name type="scientific">Panagrolaimus superbus</name>
    <dbReference type="NCBI Taxonomy" id="310955"/>
    <lineage>
        <taxon>Eukaryota</taxon>
        <taxon>Metazoa</taxon>
        <taxon>Ecdysozoa</taxon>
        <taxon>Nematoda</taxon>
        <taxon>Chromadorea</taxon>
        <taxon>Rhabditida</taxon>
        <taxon>Tylenchina</taxon>
        <taxon>Panagrolaimomorpha</taxon>
        <taxon>Panagrolaimoidea</taxon>
        <taxon>Panagrolaimidae</taxon>
        <taxon>Panagrolaimus</taxon>
    </lineage>
</organism>
<sequence length="1131" mass="127520">MWRYLLLFLSHFFIINVRLKVGLLFPNATYRLRTLMGFGQSAPAITLALKRVQEERMLPNVNFTFVWYMDQCDEGKAAGYTTRLIQNDGVHAIIGPPCTTSAIISGILGSFYNLPIFTWGAATSSELTDGVRFPTLANVNANTFSLGQAVIEIMIEYGWSEFALIYTLDSEQRKCDFLQQDLEAVSDKSEETYISFKRQIGAEKSALLSILDTLKSRARIIVVCFDDDDTKRRFLVAADEKGMNTDEYVYIFPDVRSQGMLRQDTGKNADAVRFWVDYNNPPDGLDDKAKATARRSIIIDLENQSTEEIETFNKEVQSLMGQYPFFVMVHPSVYVRSLHDATYMYARAVNKTLQSYNPDQLLNGSLVNTLSRGEFEGMTGLVRINENGTREPVFFVTALSLTDEPTVYARISIQSNIVSFVPEYQDEFTTIWSSRNNKRPLSVPICGFSGVQCAVSTTGYIVIGIGGGLIVLGLFIGAILFIWRAKMLEEKKMNAECLVSQQDLTKLSADLQKSDLIKSMRSMQSGHSSLTRTTAENHEETEHHAFFLWNKEIVFGSKKVVRPKFGRQEFNIVRKIRQFDHDNVNRLLAVCLDAPVFMVIWKYASRGSLKDVLAKDNYLSDSFFIFALMRDVAAGLSAIHSSFINVHGALTSECCLINDRWQVKISDYGLSFLRTVEPIPKKRYLWMAPEHIRSDDKIGSQVGDVYSFAIICSELINRRPAWNYPDREDEIDDIIFAIKRSSEPPARPEIDVSDDINTNLLHLIRDCWDENPVKRPTMNVVKSLIKNMNSRGKQSLMDYVFNMLEQYATSLEDEVEERTKELVEEKKKSDILLYRMLPKQVAEKLKLGNTVEPESFDMVTIFFSDVVSFTNLASKCTPLQVVNLLNNLYTTFDSIIDGHDVYKVETIGDGYLCVSGLPHRNGDLHVKEISDMSLAFLNILVDFRVPHLPNERINLRIGFHTGSAVAGVVGQTMPRYCLFGDTVNTASRMETGRIHMSNTANDFLTKTIGGYITEPRGEVIIKGKGVMETYWLIGKADGTSSIPKPPHSNSIDVETPGLNISQPHFPEISPLVPSMEYRANAPEISSDHPQPPTVSFNLDKTITSKNSFIKTLPPNIPPPQHRSDTPSTVPL</sequence>
<dbReference type="Pfam" id="PF07701">
    <property type="entry name" value="HNOBA"/>
    <property type="match status" value="1"/>
</dbReference>
<comment type="similarity">
    <text evidence="15">Belongs to the adenylyl cyclase class-4/guanylyl cyclase family.</text>
</comment>
<keyword evidence="21" id="KW-1185">Reference proteome</keyword>
<dbReference type="Pfam" id="PF01094">
    <property type="entry name" value="ANF_receptor"/>
    <property type="match status" value="1"/>
</dbReference>
<dbReference type="PANTHER" id="PTHR11920:SF495">
    <property type="entry name" value="RECEPTOR-TYPE GUANYLATE CYCLASE GCY-7"/>
    <property type="match status" value="1"/>
</dbReference>
<dbReference type="SUPFAM" id="SSF56112">
    <property type="entry name" value="Protein kinase-like (PK-like)"/>
    <property type="match status" value="1"/>
</dbReference>
<proteinExistence type="inferred from homology"/>
<evidence type="ECO:0000256" key="18">
    <source>
        <dbReference type="SAM" id="Phobius"/>
    </source>
</evidence>
<dbReference type="GO" id="GO:0007635">
    <property type="term" value="P:chemosensory behavior"/>
    <property type="evidence" value="ECO:0007669"/>
    <property type="project" value="UniProtKB-ARBA"/>
</dbReference>
<name>A0A914YPU6_9BILA</name>
<evidence type="ECO:0000256" key="8">
    <source>
        <dbReference type="ARBA" id="ARBA00022989"/>
    </source>
</evidence>
<comment type="subcellular location">
    <subcellularLocation>
        <location evidence="2">Cell membrane</location>
        <topology evidence="2">Single-pass type I membrane protein</topology>
    </subcellularLocation>
</comment>
<dbReference type="SUPFAM" id="SSF53822">
    <property type="entry name" value="Periplasmic binding protein-like I"/>
    <property type="match status" value="1"/>
</dbReference>
<evidence type="ECO:0000256" key="12">
    <source>
        <dbReference type="ARBA" id="ARBA00023180"/>
    </source>
</evidence>
<dbReference type="InterPro" id="IPR018297">
    <property type="entry name" value="A/G_cyclase_CS"/>
</dbReference>
<feature type="region of interest" description="Disordered" evidence="17">
    <location>
        <begin position="1111"/>
        <end position="1131"/>
    </location>
</feature>
<keyword evidence="10 18" id="KW-0472">Membrane</keyword>
<dbReference type="GO" id="GO:0005524">
    <property type="term" value="F:ATP binding"/>
    <property type="evidence" value="ECO:0007669"/>
    <property type="project" value="InterPro"/>
</dbReference>
<dbReference type="EC" id="4.6.1.2" evidence="3 16"/>
<keyword evidence="4" id="KW-1003">Cell membrane</keyword>
<keyword evidence="6" id="KW-0732">Signal</keyword>
<reference evidence="22" key="1">
    <citation type="submission" date="2022-11" db="UniProtKB">
        <authorList>
            <consortium name="WormBaseParasite"/>
        </authorList>
    </citation>
    <scope>IDENTIFICATION</scope>
</reference>
<evidence type="ECO:0000259" key="19">
    <source>
        <dbReference type="PROSITE" id="PS50011"/>
    </source>
</evidence>
<dbReference type="FunFam" id="3.30.70.1230:FF:000023">
    <property type="entry name" value="Guanylate cyclase"/>
    <property type="match status" value="1"/>
</dbReference>
<dbReference type="InterPro" id="IPR028082">
    <property type="entry name" value="Peripla_BP_I"/>
</dbReference>
<evidence type="ECO:0000256" key="2">
    <source>
        <dbReference type="ARBA" id="ARBA00004251"/>
    </source>
</evidence>
<dbReference type="Proteomes" id="UP000887577">
    <property type="component" value="Unplaced"/>
</dbReference>
<dbReference type="GO" id="GO:0004383">
    <property type="term" value="F:guanylate cyclase activity"/>
    <property type="evidence" value="ECO:0007669"/>
    <property type="project" value="UniProtKB-EC"/>
</dbReference>
<keyword evidence="13 15" id="KW-0456">Lyase</keyword>
<dbReference type="GO" id="GO:0005525">
    <property type="term" value="F:GTP binding"/>
    <property type="evidence" value="ECO:0007669"/>
    <property type="project" value="UniProtKB-KW"/>
</dbReference>
<evidence type="ECO:0000313" key="21">
    <source>
        <dbReference type="Proteomes" id="UP000887577"/>
    </source>
</evidence>
<dbReference type="SMART" id="SM00044">
    <property type="entry name" value="CYCc"/>
    <property type="match status" value="1"/>
</dbReference>
<evidence type="ECO:0000256" key="7">
    <source>
        <dbReference type="ARBA" id="ARBA00022741"/>
    </source>
</evidence>
<dbReference type="WBParaSite" id="PSU_v2.g2844.t1">
    <property type="protein sequence ID" value="PSU_v2.g2844.t1"/>
    <property type="gene ID" value="PSU_v2.g2844"/>
</dbReference>
<accession>A0A914YPU6</accession>
<evidence type="ECO:0000256" key="15">
    <source>
        <dbReference type="RuleBase" id="RU000405"/>
    </source>
</evidence>
<dbReference type="GO" id="GO:0005886">
    <property type="term" value="C:plasma membrane"/>
    <property type="evidence" value="ECO:0007669"/>
    <property type="project" value="UniProtKB-SubCell"/>
</dbReference>
<evidence type="ECO:0000256" key="6">
    <source>
        <dbReference type="ARBA" id="ARBA00022729"/>
    </source>
</evidence>
<evidence type="ECO:0000259" key="20">
    <source>
        <dbReference type="PROSITE" id="PS50125"/>
    </source>
</evidence>
<evidence type="ECO:0000256" key="16">
    <source>
        <dbReference type="RuleBase" id="RU003431"/>
    </source>
</evidence>
<dbReference type="Pfam" id="PF00211">
    <property type="entry name" value="Guanylate_cyc"/>
    <property type="match status" value="1"/>
</dbReference>
<dbReference type="GO" id="GO:0007168">
    <property type="term" value="P:receptor guanylyl cyclase signaling pathway"/>
    <property type="evidence" value="ECO:0007669"/>
    <property type="project" value="TreeGrafter"/>
</dbReference>
<evidence type="ECO:0000256" key="4">
    <source>
        <dbReference type="ARBA" id="ARBA00022475"/>
    </source>
</evidence>
<dbReference type="InterPro" id="IPR001245">
    <property type="entry name" value="Ser-Thr/Tyr_kinase_cat_dom"/>
</dbReference>
<dbReference type="AlphaFoldDB" id="A0A914YPU6"/>
<evidence type="ECO:0000256" key="10">
    <source>
        <dbReference type="ARBA" id="ARBA00023136"/>
    </source>
</evidence>
<keyword evidence="11" id="KW-0675">Receptor</keyword>
<feature type="domain" description="Guanylate cyclase" evidence="20">
    <location>
        <begin position="860"/>
        <end position="990"/>
    </location>
</feature>
<dbReference type="GO" id="GO:0004672">
    <property type="term" value="F:protein kinase activity"/>
    <property type="evidence" value="ECO:0007669"/>
    <property type="project" value="InterPro"/>
</dbReference>
<dbReference type="InterPro" id="IPR029787">
    <property type="entry name" value="Nucleotide_cyclase"/>
</dbReference>
<dbReference type="GO" id="GO:0001653">
    <property type="term" value="F:peptide receptor activity"/>
    <property type="evidence" value="ECO:0007669"/>
    <property type="project" value="TreeGrafter"/>
</dbReference>
<evidence type="ECO:0000256" key="9">
    <source>
        <dbReference type="ARBA" id="ARBA00023134"/>
    </source>
</evidence>
<dbReference type="CDD" id="cd06352">
    <property type="entry name" value="PBP1_NPR_GC-like"/>
    <property type="match status" value="1"/>
</dbReference>
<keyword evidence="9" id="KW-0342">GTP-binding</keyword>
<dbReference type="Gene3D" id="3.40.50.2300">
    <property type="match status" value="2"/>
</dbReference>
<dbReference type="Pfam" id="PF07714">
    <property type="entry name" value="PK_Tyr_Ser-Thr"/>
    <property type="match status" value="1"/>
</dbReference>
<dbReference type="InterPro" id="IPR011009">
    <property type="entry name" value="Kinase-like_dom_sf"/>
</dbReference>
<dbReference type="InterPro" id="IPR001828">
    <property type="entry name" value="ANF_lig-bd_rcpt"/>
</dbReference>
<dbReference type="PRINTS" id="PR00255">
    <property type="entry name" value="NATPEPTIDER"/>
</dbReference>
<keyword evidence="8 18" id="KW-1133">Transmembrane helix</keyword>
<dbReference type="Gene3D" id="1.10.510.10">
    <property type="entry name" value="Transferase(Phosphotransferase) domain 1"/>
    <property type="match status" value="1"/>
</dbReference>